<gene>
    <name evidence="11" type="ORF">PARMNEM_LOCUS14444</name>
</gene>
<proteinExistence type="inferred from homology"/>
<evidence type="ECO:0000256" key="7">
    <source>
        <dbReference type="ARBA" id="ARBA00022884"/>
    </source>
</evidence>
<comment type="subcellular location">
    <subcellularLocation>
        <location evidence="1">Cytoplasm</location>
    </subcellularLocation>
</comment>
<evidence type="ECO:0000313" key="11">
    <source>
        <dbReference type="EMBL" id="CAK1594874.1"/>
    </source>
</evidence>
<evidence type="ECO:0000256" key="4">
    <source>
        <dbReference type="ARBA" id="ARBA00022771"/>
    </source>
</evidence>
<name>A0AAV1LKW0_9NEOP</name>
<evidence type="ECO:0000256" key="1">
    <source>
        <dbReference type="ARBA" id="ARBA00004496"/>
    </source>
</evidence>
<dbReference type="AlphaFoldDB" id="A0AAV1LKW0"/>
<keyword evidence="4 8" id="KW-0863">Zinc-finger</keyword>
<sequence>MFPSKSMLEYMTEMNRLFPKTSENDLLQTTYSSAYSQSPLHSTIANRSSSSADSTSPESYPDLFTPFPRFTSELYNTSETPVHSFSDALPTRRQRPIVGRKIMGNSEQSRTLQSRGFERDVAMSSAWIDELSVTPPNNPFEPKSLEQLRLLQARRIERDVAMSSARIDELSVTPPNNPFEQKSQTRNYELFPTEKPFEFRTPVKPIVPSLSPVLHNLSPTFSNVSSGMSNISPRSPKLMPSFTPRYTTPPRYCGFSSPSLSVPNSLKDEIRSSKICAFCRKNGERPDIYMGHSVREKIGGAYIVTCPILKEYVCSVCGATGENAHTKTYCPVLRDCNNGMRLQSATILLKNTRIKSNGRRRY</sequence>
<dbReference type="GO" id="GO:0006417">
    <property type="term" value="P:regulation of translation"/>
    <property type="evidence" value="ECO:0007669"/>
    <property type="project" value="UniProtKB-UniRule"/>
</dbReference>
<evidence type="ECO:0000256" key="9">
    <source>
        <dbReference type="SAM" id="MobiDB-lite"/>
    </source>
</evidence>
<evidence type="ECO:0000256" key="5">
    <source>
        <dbReference type="ARBA" id="ARBA00022833"/>
    </source>
</evidence>
<dbReference type="EMBL" id="CAVLGL010000091">
    <property type="protein sequence ID" value="CAK1594874.1"/>
    <property type="molecule type" value="Genomic_DNA"/>
</dbReference>
<organism evidence="11 12">
    <name type="scientific">Parnassius mnemosyne</name>
    <name type="common">clouded apollo</name>
    <dbReference type="NCBI Taxonomy" id="213953"/>
    <lineage>
        <taxon>Eukaryota</taxon>
        <taxon>Metazoa</taxon>
        <taxon>Ecdysozoa</taxon>
        <taxon>Arthropoda</taxon>
        <taxon>Hexapoda</taxon>
        <taxon>Insecta</taxon>
        <taxon>Pterygota</taxon>
        <taxon>Neoptera</taxon>
        <taxon>Endopterygota</taxon>
        <taxon>Lepidoptera</taxon>
        <taxon>Glossata</taxon>
        <taxon>Ditrysia</taxon>
        <taxon>Papilionoidea</taxon>
        <taxon>Papilionidae</taxon>
        <taxon>Parnassiinae</taxon>
        <taxon>Parnassini</taxon>
        <taxon>Parnassius</taxon>
        <taxon>Driopa</taxon>
    </lineage>
</organism>
<keyword evidence="6 8" id="KW-0810">Translation regulation</keyword>
<keyword evidence="7 8" id="KW-0694">RNA-binding</keyword>
<dbReference type="Pfam" id="PF05741">
    <property type="entry name" value="zf-nanos"/>
    <property type="match status" value="1"/>
</dbReference>
<feature type="region of interest" description="Disordered" evidence="9">
    <location>
        <begin position="38"/>
        <end position="60"/>
    </location>
</feature>
<comment type="caution">
    <text evidence="11">The sequence shown here is derived from an EMBL/GenBank/DDBJ whole genome shotgun (WGS) entry which is preliminary data.</text>
</comment>
<keyword evidence="3" id="KW-0479">Metal-binding</keyword>
<dbReference type="PROSITE" id="PS51522">
    <property type="entry name" value="ZF_NANOS"/>
    <property type="match status" value="1"/>
</dbReference>
<dbReference type="InterPro" id="IPR024161">
    <property type="entry name" value="Znf_nanos-typ"/>
</dbReference>
<feature type="compositionally biased region" description="Polar residues" evidence="9">
    <location>
        <begin position="38"/>
        <end position="47"/>
    </location>
</feature>
<evidence type="ECO:0000256" key="2">
    <source>
        <dbReference type="ARBA" id="ARBA00022490"/>
    </source>
</evidence>
<evidence type="ECO:0000313" key="12">
    <source>
        <dbReference type="Proteomes" id="UP001314205"/>
    </source>
</evidence>
<feature type="domain" description="Nanos-type" evidence="10">
    <location>
        <begin position="275"/>
        <end position="332"/>
    </location>
</feature>
<evidence type="ECO:0000256" key="8">
    <source>
        <dbReference type="PROSITE-ProRule" id="PRU00855"/>
    </source>
</evidence>
<keyword evidence="2" id="KW-0963">Cytoplasm</keyword>
<dbReference type="InterPro" id="IPR008705">
    <property type="entry name" value="Nanos/Xcar2"/>
</dbReference>
<dbReference type="GO" id="GO:0005737">
    <property type="term" value="C:cytoplasm"/>
    <property type="evidence" value="ECO:0007669"/>
    <property type="project" value="UniProtKB-SubCell"/>
</dbReference>
<dbReference type="Gene3D" id="4.10.60.30">
    <property type="entry name" value="Nanos, RNA-binding domain"/>
    <property type="match status" value="1"/>
</dbReference>
<protein>
    <recommendedName>
        <fullName evidence="10">Nanos-type domain-containing protein</fullName>
    </recommendedName>
</protein>
<evidence type="ECO:0000256" key="6">
    <source>
        <dbReference type="ARBA" id="ARBA00022845"/>
    </source>
</evidence>
<feature type="compositionally biased region" description="Low complexity" evidence="9">
    <location>
        <begin position="48"/>
        <end position="59"/>
    </location>
</feature>
<evidence type="ECO:0000256" key="3">
    <source>
        <dbReference type="ARBA" id="ARBA00022723"/>
    </source>
</evidence>
<dbReference type="PANTHER" id="PTHR12887">
    <property type="entry name" value="NANOS PROTEIN"/>
    <property type="match status" value="1"/>
</dbReference>
<dbReference type="GO" id="GO:0003723">
    <property type="term" value="F:RNA binding"/>
    <property type="evidence" value="ECO:0007669"/>
    <property type="project" value="UniProtKB-UniRule"/>
</dbReference>
<dbReference type="InterPro" id="IPR038129">
    <property type="entry name" value="Nanos_sf"/>
</dbReference>
<comment type="similarity">
    <text evidence="8">Belongs to the nanos family.</text>
</comment>
<keyword evidence="12" id="KW-1185">Reference proteome</keyword>
<dbReference type="Proteomes" id="UP001314205">
    <property type="component" value="Unassembled WGS sequence"/>
</dbReference>
<reference evidence="11 12" key="1">
    <citation type="submission" date="2023-11" db="EMBL/GenBank/DDBJ databases">
        <authorList>
            <person name="Hedman E."/>
            <person name="Englund M."/>
            <person name="Stromberg M."/>
            <person name="Nyberg Akerstrom W."/>
            <person name="Nylinder S."/>
            <person name="Jareborg N."/>
            <person name="Kallberg Y."/>
            <person name="Kronander E."/>
        </authorList>
    </citation>
    <scope>NUCLEOTIDE SEQUENCE [LARGE SCALE GENOMIC DNA]</scope>
</reference>
<keyword evidence="5" id="KW-0862">Zinc</keyword>
<evidence type="ECO:0000259" key="10">
    <source>
        <dbReference type="PROSITE" id="PS51522"/>
    </source>
</evidence>
<dbReference type="GO" id="GO:0008270">
    <property type="term" value="F:zinc ion binding"/>
    <property type="evidence" value="ECO:0007669"/>
    <property type="project" value="UniProtKB-KW"/>
</dbReference>
<accession>A0AAV1LKW0</accession>